<dbReference type="Pfam" id="PF00497">
    <property type="entry name" value="SBP_bac_3"/>
    <property type="match status" value="1"/>
</dbReference>
<evidence type="ECO:0000256" key="3">
    <source>
        <dbReference type="SAM" id="SignalP"/>
    </source>
</evidence>
<dbReference type="PANTHER" id="PTHR35936">
    <property type="entry name" value="MEMBRANE-BOUND LYTIC MUREIN TRANSGLYCOSYLASE F"/>
    <property type="match status" value="1"/>
</dbReference>
<evidence type="ECO:0000259" key="4">
    <source>
        <dbReference type="SMART" id="SM00062"/>
    </source>
</evidence>
<sequence length="264" mass="30667">MKYLIHVLILFYLLPLSVFANTKGIISNDVTKSNKTTLTVAIAEGGYYPFYYKEKDTLKGLSVDIINYIKVNSHFDFNFITLQWPRALDLVARGKVDLILTLFKTPKRKQIYYFIEPSYGSEINQLFSLTDTDIDFTGQLTQLAPYAIGTLREYSYGKAFDQAQYLKKRPALTEEVLLKLLLNKQIDMLIGNPFKFSRLINHEQLNTKVRAIMPYVAMTPVYMVLTKERKDSHTIKQTLEQLIQQLKSTPSYQELLDKYQLNFK</sequence>
<evidence type="ECO:0000256" key="2">
    <source>
        <dbReference type="ARBA" id="ARBA00022729"/>
    </source>
</evidence>
<dbReference type="EMBL" id="BSST01000001">
    <property type="protein sequence ID" value="GLX80048.1"/>
    <property type="molecule type" value="Genomic_DNA"/>
</dbReference>
<dbReference type="Gene3D" id="3.40.190.10">
    <property type="entry name" value="Periplasmic binding protein-like II"/>
    <property type="match status" value="2"/>
</dbReference>
<proteinExistence type="inferred from homology"/>
<dbReference type="PANTHER" id="PTHR35936:SF25">
    <property type="entry name" value="ABC TRANSPORTER SUBSTRATE-BINDING PROTEIN"/>
    <property type="match status" value="1"/>
</dbReference>
<evidence type="ECO:0000313" key="5">
    <source>
        <dbReference type="EMBL" id="GLX80048.1"/>
    </source>
</evidence>
<evidence type="ECO:0000313" key="6">
    <source>
        <dbReference type="Proteomes" id="UP001157186"/>
    </source>
</evidence>
<comment type="caution">
    <text evidence="5">The sequence shown here is derived from an EMBL/GenBank/DDBJ whole genome shotgun (WGS) entry which is preliminary data.</text>
</comment>
<name>A0ABQ6GVU3_9GAMM</name>
<feature type="chain" id="PRO_5046614312" evidence="3">
    <location>
        <begin position="21"/>
        <end position="264"/>
    </location>
</feature>
<organism evidence="5 6">
    <name type="scientific">Thalassotalea insulae</name>
    <dbReference type="NCBI Taxonomy" id="2056778"/>
    <lineage>
        <taxon>Bacteria</taxon>
        <taxon>Pseudomonadati</taxon>
        <taxon>Pseudomonadota</taxon>
        <taxon>Gammaproteobacteria</taxon>
        <taxon>Alteromonadales</taxon>
        <taxon>Colwelliaceae</taxon>
        <taxon>Thalassotalea</taxon>
    </lineage>
</organism>
<keyword evidence="6" id="KW-1185">Reference proteome</keyword>
<keyword evidence="2 3" id="KW-0732">Signal</keyword>
<dbReference type="SMART" id="SM00062">
    <property type="entry name" value="PBPb"/>
    <property type="match status" value="1"/>
</dbReference>
<feature type="domain" description="Solute-binding protein family 3/N-terminal" evidence="4">
    <location>
        <begin position="37"/>
        <end position="263"/>
    </location>
</feature>
<dbReference type="SUPFAM" id="SSF53850">
    <property type="entry name" value="Periplasmic binding protein-like II"/>
    <property type="match status" value="1"/>
</dbReference>
<reference evidence="5 6" key="1">
    <citation type="submission" date="2023-03" db="EMBL/GenBank/DDBJ databases">
        <title>Draft genome sequence of Thalassotalea insulae KCTC 62186T.</title>
        <authorList>
            <person name="Sawabe T."/>
        </authorList>
    </citation>
    <scope>NUCLEOTIDE SEQUENCE [LARGE SCALE GENOMIC DNA]</scope>
    <source>
        <strain evidence="5 6">KCTC 62186</strain>
    </source>
</reference>
<evidence type="ECO:0000256" key="1">
    <source>
        <dbReference type="ARBA" id="ARBA00010333"/>
    </source>
</evidence>
<protein>
    <submittedName>
        <fullName evidence="5">Amino acid ABC transporter substrate-binding protein</fullName>
    </submittedName>
</protein>
<comment type="similarity">
    <text evidence="1">Belongs to the bacterial solute-binding protein 3 family.</text>
</comment>
<feature type="signal peptide" evidence="3">
    <location>
        <begin position="1"/>
        <end position="20"/>
    </location>
</feature>
<accession>A0ABQ6GVU3</accession>
<dbReference type="InterPro" id="IPR001638">
    <property type="entry name" value="Solute-binding_3/MltF_N"/>
</dbReference>
<gene>
    <name evidence="5" type="ORF">tinsulaeT_33880</name>
</gene>
<dbReference type="RefSeq" id="WP_284246007.1">
    <property type="nucleotide sequence ID" value="NZ_BSST01000001.1"/>
</dbReference>
<dbReference type="Proteomes" id="UP001157186">
    <property type="component" value="Unassembled WGS sequence"/>
</dbReference>